<proteinExistence type="predicted"/>
<evidence type="ECO:0000256" key="4">
    <source>
        <dbReference type="ARBA" id="ARBA00022692"/>
    </source>
</evidence>
<keyword evidence="5 8" id="KW-1133">Transmembrane helix</keyword>
<protein>
    <recommendedName>
        <fullName evidence="2">Tumor protein p53-inducible protein 11</fullName>
    </recommendedName>
    <alternativeName>
        <fullName evidence="7">p53-induced gene 11 protein</fullName>
    </alternativeName>
</protein>
<dbReference type="Ensembl" id="ENSGACT00000072579.1">
    <property type="protein sequence ID" value="ENSGACP00000040133.1"/>
    <property type="gene ID" value="ENSGACG00000009918.2"/>
</dbReference>
<evidence type="ECO:0000256" key="6">
    <source>
        <dbReference type="ARBA" id="ARBA00023136"/>
    </source>
</evidence>
<feature type="transmembrane region" description="Helical" evidence="8">
    <location>
        <begin position="103"/>
        <end position="125"/>
    </location>
</feature>
<keyword evidence="6 8" id="KW-0472">Membrane</keyword>
<evidence type="ECO:0000256" key="1">
    <source>
        <dbReference type="ARBA" id="ARBA00004141"/>
    </source>
</evidence>
<evidence type="ECO:0000313" key="9">
    <source>
        <dbReference type="Ensembl" id="ENSGACP00000040133.1"/>
    </source>
</evidence>
<reference evidence="9 10" key="1">
    <citation type="journal article" date="2021" name="G3 (Bethesda)">
        <title>Improved contiguity of the threespine stickleback genome using long-read sequencing.</title>
        <authorList>
            <person name="Nath S."/>
            <person name="Shaw D.E."/>
            <person name="White M.A."/>
        </authorList>
    </citation>
    <scope>NUCLEOTIDE SEQUENCE [LARGE SCALE GENOMIC DNA]</scope>
    <source>
        <strain evidence="9 10">Lake Benthic</strain>
    </source>
</reference>
<dbReference type="Pfam" id="PF14936">
    <property type="entry name" value="p53-inducible11"/>
    <property type="match status" value="1"/>
</dbReference>
<evidence type="ECO:0000256" key="5">
    <source>
        <dbReference type="ARBA" id="ARBA00022989"/>
    </source>
</evidence>
<dbReference type="PANTHER" id="PTHR31584">
    <property type="entry name" value="TUMOR PROTEIN P53-INDUCIBLE PROTEIN 11"/>
    <property type="match status" value="1"/>
</dbReference>
<dbReference type="GeneTree" id="ENSGT00390000017249"/>
<sequence>MASKPHAPLMKKHSQTDLISRLKSRKILGVGGEDDDGEVHRSKISQMLGNEMKFAVREPLGLRVWILISAVAFTVMAVMALVFPNQLYEVVFEEELSTTSISVRLYGGALLSKSSVLFMHLGALLRYSECNATMYLSVHSLCFNDADTLFKMYSLPLTIMYTAPLHTVLLCDR</sequence>
<dbReference type="PANTHER" id="PTHR31584:SF1">
    <property type="entry name" value="TUMOR PROTEIN P53-INDUCIBLE PROTEIN 11"/>
    <property type="match status" value="1"/>
</dbReference>
<feature type="transmembrane region" description="Helical" evidence="8">
    <location>
        <begin position="62"/>
        <end position="83"/>
    </location>
</feature>
<evidence type="ECO:0000256" key="3">
    <source>
        <dbReference type="ARBA" id="ARBA00022553"/>
    </source>
</evidence>
<evidence type="ECO:0000256" key="7">
    <source>
        <dbReference type="ARBA" id="ARBA00032100"/>
    </source>
</evidence>
<reference evidence="9" key="3">
    <citation type="submission" date="2025-09" db="UniProtKB">
        <authorList>
            <consortium name="Ensembl"/>
        </authorList>
    </citation>
    <scope>IDENTIFICATION</scope>
</reference>
<comment type="subcellular location">
    <subcellularLocation>
        <location evidence="1">Membrane</location>
        <topology evidence="1">Multi-pass membrane protein</topology>
    </subcellularLocation>
</comment>
<organism evidence="9 10">
    <name type="scientific">Gasterosteus aculeatus aculeatus</name>
    <name type="common">three-spined stickleback</name>
    <dbReference type="NCBI Taxonomy" id="481459"/>
    <lineage>
        <taxon>Eukaryota</taxon>
        <taxon>Metazoa</taxon>
        <taxon>Chordata</taxon>
        <taxon>Craniata</taxon>
        <taxon>Vertebrata</taxon>
        <taxon>Euteleostomi</taxon>
        <taxon>Actinopterygii</taxon>
        <taxon>Neopterygii</taxon>
        <taxon>Teleostei</taxon>
        <taxon>Neoteleostei</taxon>
        <taxon>Acanthomorphata</taxon>
        <taxon>Eupercaria</taxon>
        <taxon>Perciformes</taxon>
        <taxon>Cottioidei</taxon>
        <taxon>Gasterosteales</taxon>
        <taxon>Gasterosteidae</taxon>
        <taxon>Gasterosteus</taxon>
    </lineage>
</organism>
<reference evidence="9" key="2">
    <citation type="submission" date="2025-08" db="UniProtKB">
        <authorList>
            <consortium name="Ensembl"/>
        </authorList>
    </citation>
    <scope>IDENTIFICATION</scope>
</reference>
<keyword evidence="4 8" id="KW-0812">Transmembrane</keyword>
<dbReference type="GO" id="GO:0016020">
    <property type="term" value="C:membrane"/>
    <property type="evidence" value="ECO:0007669"/>
    <property type="project" value="UniProtKB-SubCell"/>
</dbReference>
<evidence type="ECO:0000256" key="8">
    <source>
        <dbReference type="SAM" id="Phobius"/>
    </source>
</evidence>
<evidence type="ECO:0000313" key="10">
    <source>
        <dbReference type="Proteomes" id="UP000007635"/>
    </source>
</evidence>
<dbReference type="AlphaFoldDB" id="A0AAQ4PP81"/>
<name>A0AAQ4PP81_GASAC</name>
<dbReference type="InterPro" id="IPR028266">
    <property type="entry name" value="TP53I11"/>
</dbReference>
<keyword evidence="3" id="KW-0597">Phosphoprotein</keyword>
<accession>A0AAQ4PP81</accession>
<keyword evidence="10" id="KW-1185">Reference proteome</keyword>
<dbReference type="Proteomes" id="UP000007635">
    <property type="component" value="Chromosome XIX"/>
</dbReference>
<evidence type="ECO:0000256" key="2">
    <source>
        <dbReference type="ARBA" id="ARBA00019449"/>
    </source>
</evidence>